<dbReference type="Proteomes" id="UP000087171">
    <property type="component" value="Chromosome Ca6"/>
</dbReference>
<dbReference type="STRING" id="3827.A0A1S2YLN8"/>
<gene>
    <name evidence="4" type="primary">LOC101507114</name>
</gene>
<comment type="subcellular location">
    <subcellularLocation>
        <location evidence="1">Cell membrane</location>
        <topology evidence="1">Peripheral membrane protein</topology>
        <orientation evidence="1">Cytoplasmic side</orientation>
    </subcellularLocation>
</comment>
<name>A0A1S2YLN8_CICAR</name>
<evidence type="ECO:0000256" key="2">
    <source>
        <dbReference type="PROSITE-ProRule" id="PRU00023"/>
    </source>
</evidence>
<reference evidence="4" key="2">
    <citation type="submission" date="2025-08" db="UniProtKB">
        <authorList>
            <consortium name="RefSeq"/>
        </authorList>
    </citation>
    <scope>IDENTIFICATION</scope>
    <source>
        <tissue evidence="4">Etiolated seedlings</tissue>
    </source>
</reference>
<dbReference type="Gene3D" id="1.25.40.20">
    <property type="entry name" value="Ankyrin repeat-containing domain"/>
    <property type="match status" value="1"/>
</dbReference>
<reference evidence="3" key="1">
    <citation type="journal article" date="2013" name="Nat. Biotechnol.">
        <title>Draft genome sequence of chickpea (Cicer arietinum) provides a resource for trait improvement.</title>
        <authorList>
            <person name="Varshney R.K."/>
            <person name="Song C."/>
            <person name="Saxena R.K."/>
            <person name="Azam S."/>
            <person name="Yu S."/>
            <person name="Sharpe A.G."/>
            <person name="Cannon S."/>
            <person name="Baek J."/>
            <person name="Rosen B.D."/>
            <person name="Tar'an B."/>
            <person name="Millan T."/>
            <person name="Zhang X."/>
            <person name="Ramsay L.D."/>
            <person name="Iwata A."/>
            <person name="Wang Y."/>
            <person name="Nelson W."/>
            <person name="Farmer A.D."/>
            <person name="Gaur P.M."/>
            <person name="Soderlund C."/>
            <person name="Penmetsa R.V."/>
            <person name="Xu C."/>
            <person name="Bharti A.K."/>
            <person name="He W."/>
            <person name="Winter P."/>
            <person name="Zhao S."/>
            <person name="Hane J.K."/>
            <person name="Carrasquilla-Garcia N."/>
            <person name="Condie J.A."/>
            <person name="Upadhyaya H.D."/>
            <person name="Luo M.C."/>
            <person name="Thudi M."/>
            <person name="Gowda C.L."/>
            <person name="Singh N.P."/>
            <person name="Lichtenzveig J."/>
            <person name="Gali K.K."/>
            <person name="Rubio J."/>
            <person name="Nadarajan N."/>
            <person name="Dolezel J."/>
            <person name="Bansal K.C."/>
            <person name="Xu X."/>
            <person name="Edwards D."/>
            <person name="Zhang G."/>
            <person name="Kahl G."/>
            <person name="Gil J."/>
            <person name="Singh K.B."/>
            <person name="Datta S.K."/>
            <person name="Jackson S.A."/>
            <person name="Wang J."/>
            <person name="Cook D.R."/>
        </authorList>
    </citation>
    <scope>NUCLEOTIDE SEQUENCE [LARGE SCALE GENOMIC DNA]</scope>
    <source>
        <strain evidence="3">cv. CDC Frontier</strain>
    </source>
</reference>
<dbReference type="InterPro" id="IPR036770">
    <property type="entry name" value="Ankyrin_rpt-contain_sf"/>
</dbReference>
<dbReference type="InterPro" id="IPR002110">
    <property type="entry name" value="Ankyrin_rpt"/>
</dbReference>
<dbReference type="GO" id="GO:0005886">
    <property type="term" value="C:plasma membrane"/>
    <property type="evidence" value="ECO:0007669"/>
    <property type="project" value="UniProtKB-SubCell"/>
</dbReference>
<keyword evidence="3" id="KW-1185">Reference proteome</keyword>
<evidence type="ECO:0000256" key="1">
    <source>
        <dbReference type="ARBA" id="ARBA00004413"/>
    </source>
</evidence>
<accession>A0A1S2YLN8</accession>
<keyword evidence="2" id="KW-0040">ANK repeat</keyword>
<protein>
    <submittedName>
        <fullName evidence="4">Ankyrin repeat domain-containing protein 27-like</fullName>
    </submittedName>
</protein>
<dbReference type="SMART" id="SM00248">
    <property type="entry name" value="ANK"/>
    <property type="match status" value="2"/>
</dbReference>
<proteinExistence type="predicted"/>
<organism evidence="3 4">
    <name type="scientific">Cicer arietinum</name>
    <name type="common">Chickpea</name>
    <name type="synonym">Garbanzo</name>
    <dbReference type="NCBI Taxonomy" id="3827"/>
    <lineage>
        <taxon>Eukaryota</taxon>
        <taxon>Viridiplantae</taxon>
        <taxon>Streptophyta</taxon>
        <taxon>Embryophyta</taxon>
        <taxon>Tracheophyta</taxon>
        <taxon>Spermatophyta</taxon>
        <taxon>Magnoliopsida</taxon>
        <taxon>eudicotyledons</taxon>
        <taxon>Gunneridae</taxon>
        <taxon>Pentapetalae</taxon>
        <taxon>rosids</taxon>
        <taxon>fabids</taxon>
        <taxon>Fabales</taxon>
        <taxon>Fabaceae</taxon>
        <taxon>Papilionoideae</taxon>
        <taxon>50 kb inversion clade</taxon>
        <taxon>NPAAA clade</taxon>
        <taxon>Hologalegina</taxon>
        <taxon>IRL clade</taxon>
        <taxon>Cicereae</taxon>
        <taxon>Cicer</taxon>
    </lineage>
</organism>
<evidence type="ECO:0000313" key="3">
    <source>
        <dbReference type="Proteomes" id="UP000087171"/>
    </source>
</evidence>
<dbReference type="Pfam" id="PF12796">
    <property type="entry name" value="Ank_2"/>
    <property type="match status" value="1"/>
</dbReference>
<sequence>MTHIEEGDYANTDTTELEVKFCWQTLQGNRKEVEKLYELDVKFSTININESRGTALHVAVNEGNQSVVGRLVNSILFYGNVVALKTKNEKGDTPLHLAASQGFQEICECIIGKNGERTYLNYIHNEKGETPLFLALLSWQK</sequence>
<feature type="repeat" description="ANK" evidence="2">
    <location>
        <begin position="90"/>
        <end position="122"/>
    </location>
</feature>
<dbReference type="OrthoDB" id="1419803at2759"/>
<dbReference type="AlphaFoldDB" id="A0A1S2YLN8"/>
<dbReference type="SUPFAM" id="SSF48403">
    <property type="entry name" value="Ankyrin repeat"/>
    <property type="match status" value="1"/>
</dbReference>
<dbReference type="PROSITE" id="PS50088">
    <property type="entry name" value="ANK_REPEAT"/>
    <property type="match status" value="1"/>
</dbReference>
<dbReference type="PaxDb" id="3827-XP_004506693.1"/>
<dbReference type="RefSeq" id="XP_004506693.1">
    <property type="nucleotide sequence ID" value="XM_004506636.3"/>
</dbReference>
<dbReference type="PANTHER" id="PTHR24121">
    <property type="entry name" value="NO MECHANORECEPTOR POTENTIAL C, ISOFORM D-RELATED"/>
    <property type="match status" value="1"/>
</dbReference>
<dbReference type="PANTHER" id="PTHR24121:SF15">
    <property type="entry name" value="ANKYRIN REPEAT PROTEIN"/>
    <property type="match status" value="1"/>
</dbReference>
<evidence type="ECO:0000313" key="4">
    <source>
        <dbReference type="RefSeq" id="XP_004506693.1"/>
    </source>
</evidence>